<name>A0A9E7KI00_9LILI</name>
<proteinExistence type="predicted"/>
<gene>
    <name evidence="1" type="ORF">MUK42_11712</name>
</gene>
<reference evidence="1" key="1">
    <citation type="submission" date="2022-05" db="EMBL/GenBank/DDBJ databases">
        <title>The Musa troglodytarum L. genome provides insights into the mechanism of non-climacteric behaviour and enrichment of carotenoids.</title>
        <authorList>
            <person name="Wang J."/>
        </authorList>
    </citation>
    <scope>NUCLEOTIDE SEQUENCE</scope>
    <source>
        <tissue evidence="1">Leaf</tissue>
    </source>
</reference>
<evidence type="ECO:0000313" key="1">
    <source>
        <dbReference type="EMBL" id="URE21428.1"/>
    </source>
</evidence>
<keyword evidence="2" id="KW-1185">Reference proteome</keyword>
<sequence>MTPSSAPTKAATIAVLKKMIESAVGVRRTSGGEGDGFRLRQMVRLAGLLAPLLHFMSEGCTVFGLVSSEQDGQSLVIFYLSFLSSPIETAQTVISLRGKSWSTATRRPTDATEQKSFACYSERTKSLVASLVPRCLGGAAKAATFCTIFYPRNLSGAHQRSCT</sequence>
<dbReference type="EMBL" id="CP097509">
    <property type="protein sequence ID" value="URE21428.1"/>
    <property type="molecule type" value="Genomic_DNA"/>
</dbReference>
<protein>
    <submittedName>
        <fullName evidence="1">Type I inositol-1,4,5-trisphosphate 5-phosphatase</fullName>
    </submittedName>
</protein>
<dbReference type="Proteomes" id="UP001055439">
    <property type="component" value="Chromosome 7"/>
</dbReference>
<evidence type="ECO:0000313" key="2">
    <source>
        <dbReference type="Proteomes" id="UP001055439"/>
    </source>
</evidence>
<dbReference type="OrthoDB" id="62798at2759"/>
<accession>A0A9E7KI00</accession>
<dbReference type="AlphaFoldDB" id="A0A9E7KI00"/>
<organism evidence="1 2">
    <name type="scientific">Musa troglodytarum</name>
    <name type="common">fe'i banana</name>
    <dbReference type="NCBI Taxonomy" id="320322"/>
    <lineage>
        <taxon>Eukaryota</taxon>
        <taxon>Viridiplantae</taxon>
        <taxon>Streptophyta</taxon>
        <taxon>Embryophyta</taxon>
        <taxon>Tracheophyta</taxon>
        <taxon>Spermatophyta</taxon>
        <taxon>Magnoliopsida</taxon>
        <taxon>Liliopsida</taxon>
        <taxon>Zingiberales</taxon>
        <taxon>Musaceae</taxon>
        <taxon>Musa</taxon>
    </lineage>
</organism>